<dbReference type="NCBIfam" id="NF003381">
    <property type="entry name" value="PRK04460.1"/>
    <property type="match status" value="1"/>
</dbReference>
<dbReference type="PANTHER" id="PTHR34719">
    <property type="entry name" value="NICKEL-RESPONSIVE REGULATOR"/>
    <property type="match status" value="1"/>
</dbReference>
<dbReference type="InterPro" id="IPR010985">
    <property type="entry name" value="Ribbon_hlx_hlx"/>
</dbReference>
<keyword evidence="6 8" id="KW-0238">DNA-binding</keyword>
<feature type="binding site" evidence="8">
    <location>
        <position position="90"/>
    </location>
    <ligand>
        <name>Ni(2+)</name>
        <dbReference type="ChEBI" id="CHEBI:49786"/>
    </ligand>
</feature>
<name>A0A2A2H9E4_METBR</name>
<dbReference type="InterPro" id="IPR027271">
    <property type="entry name" value="Acetolactate_synth/TF_NikR_C"/>
</dbReference>
<proteinExistence type="inferred from homology"/>
<feature type="domain" description="Transcription factor NikR nickel binding C-terminal" evidence="10">
    <location>
        <begin position="54"/>
        <end position="129"/>
    </location>
</feature>
<evidence type="ECO:0000256" key="1">
    <source>
        <dbReference type="ARBA" id="ARBA00002339"/>
    </source>
</evidence>
<feature type="binding site" evidence="8">
    <location>
        <position position="96"/>
    </location>
    <ligand>
        <name>Ni(2+)</name>
        <dbReference type="ChEBI" id="CHEBI:49786"/>
    </ligand>
</feature>
<dbReference type="InterPro" id="IPR013321">
    <property type="entry name" value="Arc_rbn_hlx_hlx"/>
</dbReference>
<dbReference type="InterPro" id="IPR022988">
    <property type="entry name" value="Ni_resp_reg_NikR"/>
</dbReference>
<dbReference type="GO" id="GO:0016151">
    <property type="term" value="F:nickel cation binding"/>
    <property type="evidence" value="ECO:0007669"/>
    <property type="project" value="UniProtKB-UniRule"/>
</dbReference>
<dbReference type="PANTHER" id="PTHR34719:SF2">
    <property type="entry name" value="NICKEL-RESPONSIVE REGULATOR"/>
    <property type="match status" value="1"/>
</dbReference>
<dbReference type="Pfam" id="PF01402">
    <property type="entry name" value="RHH_1"/>
    <property type="match status" value="1"/>
</dbReference>
<dbReference type="GO" id="GO:0003677">
    <property type="term" value="F:DNA binding"/>
    <property type="evidence" value="ECO:0007669"/>
    <property type="project" value="UniProtKB-KW"/>
</dbReference>
<evidence type="ECO:0000259" key="9">
    <source>
        <dbReference type="Pfam" id="PF01402"/>
    </source>
</evidence>
<evidence type="ECO:0000256" key="2">
    <source>
        <dbReference type="ARBA" id="ARBA00008478"/>
    </source>
</evidence>
<dbReference type="NCBIfam" id="NF002169">
    <property type="entry name" value="PRK01002.1"/>
    <property type="match status" value="1"/>
</dbReference>
<comment type="cofactor">
    <cofactor evidence="8">
        <name>Ni(2+)</name>
        <dbReference type="ChEBI" id="CHEBI:49786"/>
    </cofactor>
    <text evidence="8">Binds 1 nickel ion per subunit.</text>
</comment>
<protein>
    <recommendedName>
        <fullName evidence="8">Putative nickel-responsive regulator</fullName>
    </recommendedName>
</protein>
<feature type="binding site" evidence="8">
    <location>
        <position position="77"/>
    </location>
    <ligand>
        <name>Ni(2+)</name>
        <dbReference type="ChEBI" id="CHEBI:49786"/>
    </ligand>
</feature>
<comment type="similarity">
    <text evidence="2 8">Belongs to the transcriptional regulatory CopG/NikR family.</text>
</comment>
<dbReference type="NCBIfam" id="NF002815">
    <property type="entry name" value="PRK02967.1"/>
    <property type="match status" value="1"/>
</dbReference>
<dbReference type="Gene3D" id="3.30.70.1150">
    <property type="entry name" value="ACT-like. Chain A, domain 2"/>
    <property type="match status" value="1"/>
</dbReference>
<dbReference type="Gene3D" id="1.10.1220.10">
    <property type="entry name" value="Met repressor-like"/>
    <property type="match status" value="1"/>
</dbReference>
<evidence type="ECO:0000256" key="4">
    <source>
        <dbReference type="ARBA" id="ARBA00022723"/>
    </source>
</evidence>
<keyword evidence="7 8" id="KW-0804">Transcription</keyword>
<keyword evidence="12" id="KW-1185">Reference proteome</keyword>
<evidence type="ECO:0000256" key="8">
    <source>
        <dbReference type="HAMAP-Rule" id="MF_00476"/>
    </source>
</evidence>
<dbReference type="SUPFAM" id="SSF47598">
    <property type="entry name" value="Ribbon-helix-helix"/>
    <property type="match status" value="1"/>
</dbReference>
<dbReference type="InterPro" id="IPR045865">
    <property type="entry name" value="ACT-like_dom_sf"/>
</dbReference>
<dbReference type="Proteomes" id="UP000217784">
    <property type="component" value="Unassembled WGS sequence"/>
</dbReference>
<dbReference type="HAMAP" id="MF_00476">
    <property type="entry name" value="NikR"/>
    <property type="match status" value="1"/>
</dbReference>
<evidence type="ECO:0000259" key="10">
    <source>
        <dbReference type="Pfam" id="PF08753"/>
    </source>
</evidence>
<keyword evidence="4 8" id="KW-0479">Metal-binding</keyword>
<reference evidence="11 12" key="1">
    <citation type="journal article" date="2017" name="BMC Genomics">
        <title>Genomic analysis of methanogenic archaea reveals a shift towards energy conservation.</title>
        <authorList>
            <person name="Gilmore S.P."/>
            <person name="Henske J.K."/>
            <person name="Sexton J.A."/>
            <person name="Solomon K.V."/>
            <person name="Seppala S."/>
            <person name="Yoo J.I."/>
            <person name="Huyett L.M."/>
            <person name="Pressman A."/>
            <person name="Cogan J.Z."/>
            <person name="Kivenson V."/>
            <person name="Peng X."/>
            <person name="Tan Y."/>
            <person name="Valentine D.L."/>
            <person name="O'Malley M.A."/>
        </authorList>
    </citation>
    <scope>NUCLEOTIDE SEQUENCE [LARGE SCALE GENOMIC DNA]</scope>
    <source>
        <strain evidence="11 12">M.o.H.</strain>
    </source>
</reference>
<evidence type="ECO:0000256" key="6">
    <source>
        <dbReference type="ARBA" id="ARBA00023125"/>
    </source>
</evidence>
<dbReference type="GO" id="GO:0010045">
    <property type="term" value="P:response to nickel cation"/>
    <property type="evidence" value="ECO:0007669"/>
    <property type="project" value="InterPro"/>
</dbReference>
<feature type="binding site" evidence="8">
    <location>
        <position position="88"/>
    </location>
    <ligand>
        <name>Ni(2+)</name>
        <dbReference type="ChEBI" id="CHEBI:49786"/>
    </ligand>
</feature>
<dbReference type="AlphaFoldDB" id="A0A2A2H9E4"/>
<evidence type="ECO:0000256" key="7">
    <source>
        <dbReference type="ARBA" id="ARBA00023163"/>
    </source>
</evidence>
<evidence type="ECO:0000256" key="3">
    <source>
        <dbReference type="ARBA" id="ARBA00022596"/>
    </source>
</evidence>
<organism evidence="11 12">
    <name type="scientific">Methanobacterium bryantii</name>
    <dbReference type="NCBI Taxonomy" id="2161"/>
    <lineage>
        <taxon>Archaea</taxon>
        <taxon>Methanobacteriati</taxon>
        <taxon>Methanobacteriota</taxon>
        <taxon>Methanomada group</taxon>
        <taxon>Methanobacteria</taxon>
        <taxon>Methanobacteriales</taxon>
        <taxon>Methanobacteriaceae</taxon>
        <taxon>Methanobacterium</taxon>
    </lineage>
</organism>
<dbReference type="InterPro" id="IPR050192">
    <property type="entry name" value="CopG/NikR_regulator"/>
</dbReference>
<evidence type="ECO:0000256" key="5">
    <source>
        <dbReference type="ARBA" id="ARBA00023015"/>
    </source>
</evidence>
<feature type="domain" description="Ribbon-helix-helix protein CopG" evidence="9">
    <location>
        <begin position="2"/>
        <end position="43"/>
    </location>
</feature>
<keyword evidence="5 8" id="KW-0805">Transcription regulation</keyword>
<evidence type="ECO:0000313" key="12">
    <source>
        <dbReference type="Proteomes" id="UP000217784"/>
    </source>
</evidence>
<dbReference type="Pfam" id="PF08753">
    <property type="entry name" value="NikR_C"/>
    <property type="match status" value="1"/>
</dbReference>
<evidence type="ECO:0000313" key="11">
    <source>
        <dbReference type="EMBL" id="PAV06029.1"/>
    </source>
</evidence>
<sequence length="149" mass="17126">MMRISMSLPKKLLNEFDGVLKDRGYQSRSKGIRDALKDYIVRYQWMNEMEGERIGIIAVIYDHHYTGVMEDLTEIQHDYKDFINAVMHVHMTDKHCLEVIVVKGDVKYIRTLSEKIMRLKGVEHVRLTSTAVGKALDLEKAGASSPMSP</sequence>
<dbReference type="InterPro" id="IPR014864">
    <property type="entry name" value="TF_NikR_Ni-bd_C"/>
</dbReference>
<comment type="function">
    <text evidence="1 8">Transcriptional regulator.</text>
</comment>
<dbReference type="SUPFAM" id="SSF55021">
    <property type="entry name" value="ACT-like"/>
    <property type="match status" value="1"/>
</dbReference>
<dbReference type="InterPro" id="IPR002145">
    <property type="entry name" value="CopG"/>
</dbReference>
<dbReference type="EMBL" id="LMVM01000001">
    <property type="protein sequence ID" value="PAV06029.1"/>
    <property type="molecule type" value="Genomic_DNA"/>
</dbReference>
<comment type="caution">
    <text evidence="11">The sequence shown here is derived from an EMBL/GenBank/DDBJ whole genome shotgun (WGS) entry which is preliminary data.</text>
</comment>
<dbReference type="GO" id="GO:0003700">
    <property type="term" value="F:DNA-binding transcription factor activity"/>
    <property type="evidence" value="ECO:0007669"/>
    <property type="project" value="UniProtKB-UniRule"/>
</dbReference>
<keyword evidence="3 8" id="KW-0533">Nickel</keyword>
<dbReference type="CDD" id="cd22231">
    <property type="entry name" value="RHH_NikR_HicB-like"/>
    <property type="match status" value="1"/>
</dbReference>
<accession>A0A2A2H9E4</accession>
<gene>
    <name evidence="11" type="ORF">ASJ80_14390</name>
</gene>